<dbReference type="PROSITE" id="PS50112">
    <property type="entry name" value="PAS"/>
    <property type="match status" value="1"/>
</dbReference>
<dbReference type="EMBL" id="FMAF01000024">
    <property type="protein sequence ID" value="SCB47100.1"/>
    <property type="molecule type" value="Genomic_DNA"/>
</dbReference>
<dbReference type="GO" id="GO:0009881">
    <property type="term" value="F:photoreceptor activity"/>
    <property type="evidence" value="ECO:0007669"/>
    <property type="project" value="UniProtKB-KW"/>
</dbReference>
<dbReference type="InterPro" id="IPR035965">
    <property type="entry name" value="PAS-like_dom_sf"/>
</dbReference>
<dbReference type="SMART" id="SM00086">
    <property type="entry name" value="PAC"/>
    <property type="match status" value="1"/>
</dbReference>
<dbReference type="GO" id="GO:0004673">
    <property type="term" value="F:protein histidine kinase activity"/>
    <property type="evidence" value="ECO:0007669"/>
    <property type="project" value="UniProtKB-EC"/>
</dbReference>
<evidence type="ECO:0000313" key="19">
    <source>
        <dbReference type="EMBL" id="SCB47100.1"/>
    </source>
</evidence>
<dbReference type="CDD" id="cd00130">
    <property type="entry name" value="PAS"/>
    <property type="match status" value="1"/>
</dbReference>
<dbReference type="SMART" id="SM00911">
    <property type="entry name" value="HWE_HK"/>
    <property type="match status" value="1"/>
</dbReference>
<keyword evidence="7" id="KW-0285">Flavoprotein</keyword>
<reference evidence="20" key="1">
    <citation type="submission" date="2016-08" db="EMBL/GenBank/DDBJ databases">
        <authorList>
            <person name="Varghese N."/>
            <person name="Submissions Spin"/>
        </authorList>
    </citation>
    <scope>NUCLEOTIDE SEQUENCE [LARGE SCALE GENOMIC DNA]</scope>
    <source>
        <strain evidence="20">P1-7</strain>
    </source>
</reference>
<keyword evidence="10" id="KW-0677">Repeat</keyword>
<dbReference type="RefSeq" id="WP_037199337.1">
    <property type="nucleotide sequence ID" value="NZ_FMAF01000024.1"/>
</dbReference>
<gene>
    <name evidence="19" type="ORF">GA0061101_12491</name>
</gene>
<keyword evidence="5" id="KW-0597">Phosphoprotein</keyword>
<evidence type="ECO:0000256" key="10">
    <source>
        <dbReference type="ARBA" id="ARBA00022737"/>
    </source>
</evidence>
<evidence type="ECO:0000256" key="3">
    <source>
        <dbReference type="ARBA" id="ARBA00021740"/>
    </source>
</evidence>
<evidence type="ECO:0000259" key="18">
    <source>
        <dbReference type="PROSITE" id="PS50113"/>
    </source>
</evidence>
<keyword evidence="16" id="KW-0675">Receptor</keyword>
<evidence type="ECO:0000259" key="17">
    <source>
        <dbReference type="PROSITE" id="PS50112"/>
    </source>
</evidence>
<feature type="domain" description="PAS" evidence="17">
    <location>
        <begin position="46"/>
        <end position="101"/>
    </location>
</feature>
<evidence type="ECO:0000313" key="20">
    <source>
        <dbReference type="Proteomes" id="UP000199205"/>
    </source>
</evidence>
<evidence type="ECO:0000256" key="7">
    <source>
        <dbReference type="ARBA" id="ARBA00022630"/>
    </source>
</evidence>
<dbReference type="EC" id="2.7.13.3" evidence="2"/>
<feature type="domain" description="PAC" evidence="18">
    <location>
        <begin position="99"/>
        <end position="151"/>
    </location>
</feature>
<accession>A0A1C3X4B0</accession>
<evidence type="ECO:0000256" key="4">
    <source>
        <dbReference type="ARBA" id="ARBA00022543"/>
    </source>
</evidence>
<evidence type="ECO:0000256" key="13">
    <source>
        <dbReference type="ARBA" id="ARBA00022840"/>
    </source>
</evidence>
<dbReference type="OrthoDB" id="7991996at2"/>
<keyword evidence="9" id="KW-0808">Transferase</keyword>
<dbReference type="Gene3D" id="3.30.565.10">
    <property type="entry name" value="Histidine kinase-like ATPase, C-terminal domain"/>
    <property type="match status" value="1"/>
</dbReference>
<organism evidence="19 20">
    <name type="scientific">Rhizobium lusitanum</name>
    <dbReference type="NCBI Taxonomy" id="293958"/>
    <lineage>
        <taxon>Bacteria</taxon>
        <taxon>Pseudomonadati</taxon>
        <taxon>Pseudomonadota</taxon>
        <taxon>Alphaproteobacteria</taxon>
        <taxon>Hyphomicrobiales</taxon>
        <taxon>Rhizobiaceae</taxon>
        <taxon>Rhizobium/Agrobacterium group</taxon>
        <taxon>Rhizobium</taxon>
    </lineage>
</organism>
<protein>
    <recommendedName>
        <fullName evidence="3">Blue-light-activated histidine kinase</fullName>
        <ecNumber evidence="2">2.7.13.3</ecNumber>
    </recommendedName>
</protein>
<keyword evidence="13" id="KW-0067">ATP-binding</keyword>
<dbReference type="InterPro" id="IPR000014">
    <property type="entry name" value="PAS"/>
</dbReference>
<name>A0A1C3X4B0_9HYPH</name>
<evidence type="ECO:0000256" key="12">
    <source>
        <dbReference type="ARBA" id="ARBA00022777"/>
    </source>
</evidence>
<keyword evidence="4" id="KW-0600">Photoreceptor protein</keyword>
<evidence type="ECO:0000256" key="1">
    <source>
        <dbReference type="ARBA" id="ARBA00000085"/>
    </source>
</evidence>
<evidence type="ECO:0000256" key="8">
    <source>
        <dbReference type="ARBA" id="ARBA00022643"/>
    </source>
</evidence>
<dbReference type="AlphaFoldDB" id="A0A1C3X4B0"/>
<evidence type="ECO:0000256" key="16">
    <source>
        <dbReference type="ARBA" id="ARBA00023170"/>
    </source>
</evidence>
<dbReference type="GO" id="GO:0005524">
    <property type="term" value="F:ATP binding"/>
    <property type="evidence" value="ECO:0007669"/>
    <property type="project" value="UniProtKB-KW"/>
</dbReference>
<dbReference type="InterPro" id="IPR001610">
    <property type="entry name" value="PAC"/>
</dbReference>
<keyword evidence="11" id="KW-0547">Nucleotide-binding</keyword>
<keyword evidence="8" id="KW-0288">FMN</keyword>
<dbReference type="Proteomes" id="UP000199205">
    <property type="component" value="Unassembled WGS sequence"/>
</dbReference>
<dbReference type="InterPro" id="IPR000700">
    <property type="entry name" value="PAS-assoc_C"/>
</dbReference>
<evidence type="ECO:0000256" key="9">
    <source>
        <dbReference type="ARBA" id="ARBA00022679"/>
    </source>
</evidence>
<comment type="catalytic activity">
    <reaction evidence="1">
        <text>ATP + protein L-histidine = ADP + protein N-phospho-L-histidine.</text>
        <dbReference type="EC" id="2.7.13.3"/>
    </reaction>
</comment>
<evidence type="ECO:0000256" key="5">
    <source>
        <dbReference type="ARBA" id="ARBA00022553"/>
    </source>
</evidence>
<dbReference type="InterPro" id="IPR011102">
    <property type="entry name" value="Sig_transdc_His_kinase_HWE"/>
</dbReference>
<dbReference type="Gene3D" id="3.30.450.20">
    <property type="entry name" value="PAS domain"/>
    <property type="match status" value="1"/>
</dbReference>
<evidence type="ECO:0000256" key="11">
    <source>
        <dbReference type="ARBA" id="ARBA00022741"/>
    </source>
</evidence>
<keyword evidence="14" id="KW-0157">Chromophore</keyword>
<dbReference type="SMART" id="SM00091">
    <property type="entry name" value="PAS"/>
    <property type="match status" value="1"/>
</dbReference>
<dbReference type="NCBIfam" id="TIGR00229">
    <property type="entry name" value="sensory_box"/>
    <property type="match status" value="1"/>
</dbReference>
<keyword evidence="6" id="KW-0716">Sensory transduction</keyword>
<proteinExistence type="predicted"/>
<dbReference type="InterPro" id="IPR036890">
    <property type="entry name" value="HATPase_C_sf"/>
</dbReference>
<dbReference type="PROSITE" id="PS50113">
    <property type="entry name" value="PAC"/>
    <property type="match status" value="1"/>
</dbReference>
<dbReference type="Pfam" id="PF13426">
    <property type="entry name" value="PAS_9"/>
    <property type="match status" value="1"/>
</dbReference>
<dbReference type="PANTHER" id="PTHR41523:SF7">
    <property type="entry name" value="HISTIDINE KINASE"/>
    <property type="match status" value="1"/>
</dbReference>
<evidence type="ECO:0000256" key="15">
    <source>
        <dbReference type="ARBA" id="ARBA00023026"/>
    </source>
</evidence>
<sequence length="350" mass="38555">MPDIIAKSDGQKIAEAEVDDFRRELGPFVVAAETTRMAMVFTDAKESDNPIIFANNAFLDLTGYTREEVLGQSFNFLMARGTDPDSLARIDAAFAGTTGGSEISYRRKDGSVFWSAVLISPVRDESGVIVQHFASFVDLTDHKREQAQSRMLIDELNHRVKNTLATVQSIVWQALRNASDVNVIRDSIEPRLFALSRSHDLLTRESWEGAGLLDLVNAALEPFGIGNGRSEHFVITGRNIRVSPKVTLALGIAFHELATNAVKYGAFSNKTGSVLISWTIEPSPEGDWLHLRWQEKDGPSVTYPSRKGFGSRVIERGLAHELEGTVDLDYRSEGIVCTINFPASNGARDG</sequence>
<dbReference type="PANTHER" id="PTHR41523">
    <property type="entry name" value="TWO-COMPONENT SYSTEM SENSOR PROTEIN"/>
    <property type="match status" value="1"/>
</dbReference>
<keyword evidence="12" id="KW-0418">Kinase</keyword>
<evidence type="ECO:0000256" key="14">
    <source>
        <dbReference type="ARBA" id="ARBA00022991"/>
    </source>
</evidence>
<evidence type="ECO:0000256" key="6">
    <source>
        <dbReference type="ARBA" id="ARBA00022606"/>
    </source>
</evidence>
<evidence type="ECO:0000256" key="2">
    <source>
        <dbReference type="ARBA" id="ARBA00012438"/>
    </source>
</evidence>
<keyword evidence="15" id="KW-0843">Virulence</keyword>
<dbReference type="Pfam" id="PF07536">
    <property type="entry name" value="HWE_HK"/>
    <property type="match status" value="1"/>
</dbReference>
<dbReference type="SUPFAM" id="SSF55785">
    <property type="entry name" value="PYP-like sensor domain (PAS domain)"/>
    <property type="match status" value="1"/>
</dbReference>